<feature type="transmembrane region" description="Helical" evidence="13">
    <location>
        <begin position="146"/>
        <end position="166"/>
    </location>
</feature>
<keyword evidence="12 13" id="KW-0472">Membrane</keyword>
<feature type="transmembrane region" description="Helical" evidence="13">
    <location>
        <begin position="100"/>
        <end position="125"/>
    </location>
</feature>
<evidence type="ECO:0000313" key="15">
    <source>
        <dbReference type="EMBL" id="SUZ71353.1"/>
    </source>
</evidence>
<keyword evidence="8" id="KW-0378">Hydrolase</keyword>
<evidence type="ECO:0000256" key="6">
    <source>
        <dbReference type="ARBA" id="ARBA00022692"/>
    </source>
</evidence>
<dbReference type="GO" id="GO:0046872">
    <property type="term" value="F:metal ion binding"/>
    <property type="evidence" value="ECO:0007669"/>
    <property type="project" value="UniProtKB-KW"/>
</dbReference>
<evidence type="ECO:0000256" key="7">
    <source>
        <dbReference type="ARBA" id="ARBA00022723"/>
    </source>
</evidence>
<sequence length="233" mass="24716">MLLGSYGLLVDDPSGFFRLMVLTIFTLVTAVTIHEFSHALVASALGDNTARRLGRLSLNPMRHLDPGGALMMFIAGFGWGKPVPVDPSQLPRGHTDTALVATAGPLSNLIFAFILAIPFKTGALVPTSLSLDRVAHVMTGGLSEGVADILALVIFFNLLLGVFNLLPLAPLDGSRVLAGFIPREHTATYANLQRNGPGLLVAIIMIDFALGYGVLWEIIGPVVRTLTTVATGY</sequence>
<evidence type="ECO:0000256" key="3">
    <source>
        <dbReference type="ARBA" id="ARBA00007931"/>
    </source>
</evidence>
<evidence type="ECO:0000256" key="13">
    <source>
        <dbReference type="SAM" id="Phobius"/>
    </source>
</evidence>
<dbReference type="PANTHER" id="PTHR35864:SF1">
    <property type="entry name" value="ZINC METALLOPROTEASE YWHC-RELATED"/>
    <property type="match status" value="1"/>
</dbReference>
<dbReference type="GO" id="GO:0005886">
    <property type="term" value="C:plasma membrane"/>
    <property type="evidence" value="ECO:0007669"/>
    <property type="project" value="UniProtKB-SubCell"/>
</dbReference>
<keyword evidence="4" id="KW-1003">Cell membrane</keyword>
<dbReference type="InterPro" id="IPR044537">
    <property type="entry name" value="Rip2-like"/>
</dbReference>
<dbReference type="InterPro" id="IPR008915">
    <property type="entry name" value="Peptidase_M50"/>
</dbReference>
<dbReference type="CDD" id="cd06158">
    <property type="entry name" value="S2P-M50_like_1"/>
    <property type="match status" value="1"/>
</dbReference>
<comment type="subcellular location">
    <subcellularLocation>
        <location evidence="2">Cell membrane</location>
        <topology evidence="2">Multi-pass membrane protein</topology>
    </subcellularLocation>
</comment>
<keyword evidence="9" id="KW-0862">Zinc</keyword>
<protein>
    <recommendedName>
        <fullName evidence="14">Peptidase M50 domain-containing protein</fullName>
    </recommendedName>
</protein>
<evidence type="ECO:0000256" key="10">
    <source>
        <dbReference type="ARBA" id="ARBA00022989"/>
    </source>
</evidence>
<dbReference type="EMBL" id="UINC01001118">
    <property type="protein sequence ID" value="SUZ71353.1"/>
    <property type="molecule type" value="Genomic_DNA"/>
</dbReference>
<feature type="domain" description="Peptidase M50" evidence="14">
    <location>
        <begin position="23"/>
        <end position="182"/>
    </location>
</feature>
<reference evidence="15" key="1">
    <citation type="submission" date="2018-05" db="EMBL/GenBank/DDBJ databases">
        <authorList>
            <person name="Lanie J.A."/>
            <person name="Ng W.-L."/>
            <person name="Kazmierczak K.M."/>
            <person name="Andrzejewski T.M."/>
            <person name="Davidsen T.M."/>
            <person name="Wayne K.J."/>
            <person name="Tettelin H."/>
            <person name="Glass J.I."/>
            <person name="Rusch D."/>
            <person name="Podicherti R."/>
            <person name="Tsui H.-C.T."/>
            <person name="Winkler M.E."/>
        </authorList>
    </citation>
    <scope>NUCLEOTIDE SEQUENCE</scope>
</reference>
<dbReference type="GO" id="GO:0006508">
    <property type="term" value="P:proteolysis"/>
    <property type="evidence" value="ECO:0007669"/>
    <property type="project" value="UniProtKB-KW"/>
</dbReference>
<evidence type="ECO:0000256" key="4">
    <source>
        <dbReference type="ARBA" id="ARBA00022475"/>
    </source>
</evidence>
<evidence type="ECO:0000256" key="11">
    <source>
        <dbReference type="ARBA" id="ARBA00023049"/>
    </source>
</evidence>
<gene>
    <name evidence="15" type="ORF">METZ01_LOCUS24207</name>
</gene>
<proteinExistence type="inferred from homology"/>
<dbReference type="AlphaFoldDB" id="A0A381Q162"/>
<keyword evidence="5" id="KW-0645">Protease</keyword>
<name>A0A381Q162_9ZZZZ</name>
<dbReference type="PANTHER" id="PTHR35864">
    <property type="entry name" value="ZINC METALLOPROTEASE MJ0611-RELATED"/>
    <property type="match status" value="1"/>
</dbReference>
<dbReference type="Pfam" id="PF02163">
    <property type="entry name" value="Peptidase_M50"/>
    <property type="match status" value="1"/>
</dbReference>
<evidence type="ECO:0000256" key="1">
    <source>
        <dbReference type="ARBA" id="ARBA00001947"/>
    </source>
</evidence>
<comment type="similarity">
    <text evidence="3">Belongs to the peptidase M50B family.</text>
</comment>
<keyword evidence="10 13" id="KW-1133">Transmembrane helix</keyword>
<evidence type="ECO:0000256" key="8">
    <source>
        <dbReference type="ARBA" id="ARBA00022801"/>
    </source>
</evidence>
<dbReference type="GO" id="GO:0008237">
    <property type="term" value="F:metallopeptidase activity"/>
    <property type="evidence" value="ECO:0007669"/>
    <property type="project" value="UniProtKB-KW"/>
</dbReference>
<evidence type="ECO:0000256" key="12">
    <source>
        <dbReference type="ARBA" id="ARBA00023136"/>
    </source>
</evidence>
<keyword evidence="11" id="KW-0482">Metalloprotease</keyword>
<dbReference type="InterPro" id="IPR052348">
    <property type="entry name" value="Metallopeptidase_M50B"/>
</dbReference>
<evidence type="ECO:0000256" key="9">
    <source>
        <dbReference type="ARBA" id="ARBA00022833"/>
    </source>
</evidence>
<keyword evidence="6 13" id="KW-0812">Transmembrane</keyword>
<comment type="cofactor">
    <cofactor evidence="1">
        <name>Zn(2+)</name>
        <dbReference type="ChEBI" id="CHEBI:29105"/>
    </cofactor>
</comment>
<accession>A0A381Q162</accession>
<feature type="transmembrane region" description="Helical" evidence="13">
    <location>
        <begin position="20"/>
        <end position="42"/>
    </location>
</feature>
<keyword evidence="7" id="KW-0479">Metal-binding</keyword>
<feature type="transmembrane region" description="Helical" evidence="13">
    <location>
        <begin position="199"/>
        <end position="219"/>
    </location>
</feature>
<organism evidence="15">
    <name type="scientific">marine metagenome</name>
    <dbReference type="NCBI Taxonomy" id="408172"/>
    <lineage>
        <taxon>unclassified sequences</taxon>
        <taxon>metagenomes</taxon>
        <taxon>ecological metagenomes</taxon>
    </lineage>
</organism>
<evidence type="ECO:0000256" key="5">
    <source>
        <dbReference type="ARBA" id="ARBA00022670"/>
    </source>
</evidence>
<evidence type="ECO:0000259" key="14">
    <source>
        <dbReference type="Pfam" id="PF02163"/>
    </source>
</evidence>
<evidence type="ECO:0000256" key="2">
    <source>
        <dbReference type="ARBA" id="ARBA00004651"/>
    </source>
</evidence>